<dbReference type="Gene3D" id="1.10.3210.10">
    <property type="entry name" value="Hypothetical protein af1432"/>
    <property type="match status" value="1"/>
</dbReference>
<gene>
    <name evidence="1" type="ORF">MNBD_GAMMA12-949</name>
</gene>
<dbReference type="AlphaFoldDB" id="A0A3B0Z053"/>
<organism evidence="1">
    <name type="scientific">hydrothermal vent metagenome</name>
    <dbReference type="NCBI Taxonomy" id="652676"/>
    <lineage>
        <taxon>unclassified sequences</taxon>
        <taxon>metagenomes</taxon>
        <taxon>ecological metagenomes</taxon>
    </lineage>
</organism>
<dbReference type="SUPFAM" id="SSF109604">
    <property type="entry name" value="HD-domain/PDEase-like"/>
    <property type="match status" value="1"/>
</dbReference>
<accession>A0A3B0Z053</accession>
<dbReference type="EMBL" id="UOFL01000241">
    <property type="protein sequence ID" value="VAW82340.1"/>
    <property type="molecule type" value="Genomic_DNA"/>
</dbReference>
<evidence type="ECO:0008006" key="2">
    <source>
        <dbReference type="Google" id="ProtNLM"/>
    </source>
</evidence>
<name>A0A3B0Z053_9ZZZZ</name>
<protein>
    <recommendedName>
        <fullName evidence="2">GTP pyrophosphokinase</fullName>
    </recommendedName>
</protein>
<sequence>MNLIENSLTIALQAYKGQTDKAGAAYILHPLRLMSKMDTEEEMAVALLHDVIEDSEMTADDLLQGGIPATVVSAVQDLTKVRGESYEKFIDRVLTNKLASKIKKADIEDNINVLRLRSITNEDFQRVAKYHKAWHLIDQSVK</sequence>
<proteinExistence type="predicted"/>
<reference evidence="1" key="1">
    <citation type="submission" date="2018-06" db="EMBL/GenBank/DDBJ databases">
        <authorList>
            <person name="Zhirakovskaya E."/>
        </authorList>
    </citation>
    <scope>NUCLEOTIDE SEQUENCE</scope>
</reference>
<evidence type="ECO:0000313" key="1">
    <source>
        <dbReference type="EMBL" id="VAW82340.1"/>
    </source>
</evidence>